<reference evidence="1" key="1">
    <citation type="submission" date="2014-11" db="EMBL/GenBank/DDBJ databases">
        <authorList>
            <person name="Amaro Gonzalez C."/>
        </authorList>
    </citation>
    <scope>NUCLEOTIDE SEQUENCE</scope>
</reference>
<evidence type="ECO:0000313" key="1">
    <source>
        <dbReference type="EMBL" id="JAH83989.1"/>
    </source>
</evidence>
<dbReference type="EMBL" id="GBXM01024588">
    <property type="protein sequence ID" value="JAH83989.1"/>
    <property type="molecule type" value="Transcribed_RNA"/>
</dbReference>
<sequence>MHAMRVHSPFFLFSCCSPACPSLHPLQK</sequence>
<accession>A0A0E9W0U0</accession>
<name>A0A0E9W0U0_ANGAN</name>
<protein>
    <submittedName>
        <fullName evidence="1">Uncharacterized protein</fullName>
    </submittedName>
</protein>
<proteinExistence type="predicted"/>
<dbReference type="AlphaFoldDB" id="A0A0E9W0U0"/>
<reference evidence="1" key="2">
    <citation type="journal article" date="2015" name="Fish Shellfish Immunol.">
        <title>Early steps in the European eel (Anguilla anguilla)-Vibrio vulnificus interaction in the gills: Role of the RtxA13 toxin.</title>
        <authorList>
            <person name="Callol A."/>
            <person name="Pajuelo D."/>
            <person name="Ebbesson L."/>
            <person name="Teles M."/>
            <person name="MacKenzie S."/>
            <person name="Amaro C."/>
        </authorList>
    </citation>
    <scope>NUCLEOTIDE SEQUENCE</scope>
</reference>
<organism evidence="1">
    <name type="scientific">Anguilla anguilla</name>
    <name type="common">European freshwater eel</name>
    <name type="synonym">Muraena anguilla</name>
    <dbReference type="NCBI Taxonomy" id="7936"/>
    <lineage>
        <taxon>Eukaryota</taxon>
        <taxon>Metazoa</taxon>
        <taxon>Chordata</taxon>
        <taxon>Craniata</taxon>
        <taxon>Vertebrata</taxon>
        <taxon>Euteleostomi</taxon>
        <taxon>Actinopterygii</taxon>
        <taxon>Neopterygii</taxon>
        <taxon>Teleostei</taxon>
        <taxon>Anguilliformes</taxon>
        <taxon>Anguillidae</taxon>
        <taxon>Anguilla</taxon>
    </lineage>
</organism>